<evidence type="ECO:0000313" key="2">
    <source>
        <dbReference type="EMBL" id="WLQ45395.1"/>
    </source>
</evidence>
<dbReference type="EMBL" id="CP120992">
    <property type="protein sequence ID" value="WLQ45395.1"/>
    <property type="molecule type" value="Genomic_DNA"/>
</dbReference>
<feature type="transmembrane region" description="Helical" evidence="1">
    <location>
        <begin position="75"/>
        <end position="98"/>
    </location>
</feature>
<dbReference type="InterPro" id="IPR047789">
    <property type="entry name" value="CU044_5270-like"/>
</dbReference>
<organism evidence="2 3">
    <name type="scientific">Streptomyces laculatispora</name>
    <dbReference type="NCBI Taxonomy" id="887464"/>
    <lineage>
        <taxon>Bacteria</taxon>
        <taxon>Bacillati</taxon>
        <taxon>Actinomycetota</taxon>
        <taxon>Actinomycetes</taxon>
        <taxon>Kitasatosporales</taxon>
        <taxon>Streptomycetaceae</taxon>
        <taxon>Streptomyces</taxon>
    </lineage>
</organism>
<dbReference type="Proteomes" id="UP001229952">
    <property type="component" value="Chromosome"/>
</dbReference>
<gene>
    <name evidence="2" type="ORF">P8A22_22885</name>
</gene>
<keyword evidence="3" id="KW-1185">Reference proteome</keyword>
<keyword evidence="1" id="KW-0472">Membrane</keyword>
<name>A0ABY9IEM3_9ACTN</name>
<accession>A0ABY9IEM3</accession>
<sequence>MRTPWRRREPLDRVELARLFPGPGDPELPQDRLTTLEEHLMNEIQQHQARQQAELRQIPVFPPPPVVERRSRRKVALISAAVAVAVLAGVVGVGRLGLGQGGGGGAEALVPAPVVRVVPGTTRGLGGTVDRISVAAGKEALPEPGPGQFIYIKSQVSWLASEHNLSTGEEKTWVQKLHPREVWMSPDGRKGWLIEADNGTTSKEGMDLDSDVEPHLSAPSYDYLKTLPTDPDALLKKIYAETQGLGNGRNQEAFTVIGDLVMEQLMTPELTAALYRAAAKIPGVVLVDEAKDAEGRSGIAIARVDEKAGERTEWIFDAKSYDYLGERTVRIREADGIAAGTVTARTAITQRAVVDEVKALPGTGKA</sequence>
<dbReference type="NCBIfam" id="NF038083">
    <property type="entry name" value="CU044_5270_fam"/>
    <property type="match status" value="1"/>
</dbReference>
<evidence type="ECO:0000256" key="1">
    <source>
        <dbReference type="SAM" id="Phobius"/>
    </source>
</evidence>
<protein>
    <submittedName>
        <fullName evidence="2">CU044_5270 family protein</fullName>
    </submittedName>
</protein>
<keyword evidence="1" id="KW-1133">Transmembrane helix</keyword>
<evidence type="ECO:0000313" key="3">
    <source>
        <dbReference type="Proteomes" id="UP001229952"/>
    </source>
</evidence>
<reference evidence="2 3" key="1">
    <citation type="submission" date="2023-03" db="EMBL/GenBank/DDBJ databases">
        <title>Isolation and description of six Streptomyces strains from soil environments, able to metabolize different microbial glucans.</title>
        <authorList>
            <person name="Widen T."/>
            <person name="Larsbrink J."/>
        </authorList>
    </citation>
    <scope>NUCLEOTIDE SEQUENCE [LARGE SCALE GENOMIC DNA]</scope>
    <source>
        <strain evidence="2 3">Mut2</strain>
    </source>
</reference>
<keyword evidence="1" id="KW-0812">Transmembrane</keyword>
<proteinExistence type="predicted"/>